<evidence type="ECO:0000313" key="2">
    <source>
        <dbReference type="EMBL" id="SVA37859.1"/>
    </source>
</evidence>
<dbReference type="EMBL" id="UINC01008412">
    <property type="protein sequence ID" value="SVA37859.1"/>
    <property type="molecule type" value="Genomic_DNA"/>
</dbReference>
<reference evidence="2" key="1">
    <citation type="submission" date="2018-05" db="EMBL/GenBank/DDBJ databases">
        <authorList>
            <person name="Lanie J.A."/>
            <person name="Ng W.-L."/>
            <person name="Kazmierczak K.M."/>
            <person name="Andrzejewski T.M."/>
            <person name="Davidsen T.M."/>
            <person name="Wayne K.J."/>
            <person name="Tettelin H."/>
            <person name="Glass J.I."/>
            <person name="Rusch D."/>
            <person name="Podicherti R."/>
            <person name="Tsui H.-C.T."/>
            <person name="Winkler M.E."/>
        </authorList>
    </citation>
    <scope>NUCLEOTIDE SEQUENCE</scope>
</reference>
<name>A0A381VBV7_9ZZZZ</name>
<dbReference type="GO" id="GO:2000142">
    <property type="term" value="P:regulation of DNA-templated transcription initiation"/>
    <property type="evidence" value="ECO:0007669"/>
    <property type="project" value="InterPro"/>
</dbReference>
<dbReference type="HAMAP" id="MF_04164">
    <property type="entry name" value="T4_Sigma_like_factor"/>
    <property type="match status" value="1"/>
</dbReference>
<organism evidence="2">
    <name type="scientific">marine metagenome</name>
    <dbReference type="NCBI Taxonomy" id="408172"/>
    <lineage>
        <taxon>unclassified sequences</taxon>
        <taxon>metagenomes</taxon>
        <taxon>ecological metagenomes</taxon>
    </lineage>
</organism>
<accession>A0A381VBV7</accession>
<dbReference type="GO" id="GO:0003677">
    <property type="term" value="F:DNA binding"/>
    <property type="evidence" value="ECO:0007669"/>
    <property type="project" value="InterPro"/>
</dbReference>
<protein>
    <submittedName>
        <fullName evidence="2">Uncharacterized protein</fullName>
    </submittedName>
</protein>
<evidence type="ECO:0000256" key="1">
    <source>
        <dbReference type="SAM" id="MobiDB-lite"/>
    </source>
</evidence>
<sequence>MANPKHYVDNEKFFKEMKKWKQAVIDAREVDEPDPPSTEYMGECFLKISENLAWRPNFINYTFRDDLVSDGIENCLLYAHNFNPEKSHNPFSYFTQIIHHAYVRRITKEKKQMHLKYLHVERSGIMEQIDVSIEDNKRVTRRYVEYLKTHEKYAENPQPKKPKKRSKLEHFMK</sequence>
<proteinExistence type="inferred from homology"/>
<feature type="region of interest" description="Disordered" evidence="1">
    <location>
        <begin position="151"/>
        <end position="173"/>
    </location>
</feature>
<dbReference type="AlphaFoldDB" id="A0A381VBV7"/>
<dbReference type="InterPro" id="IPR046386">
    <property type="entry name" value="T4_sigma-like_factor"/>
</dbReference>
<gene>
    <name evidence="2" type="ORF">METZ01_LOCUS90713</name>
</gene>